<dbReference type="SUPFAM" id="SSF63520">
    <property type="entry name" value="PTS-regulatory domain, PRD"/>
    <property type="match status" value="2"/>
</dbReference>
<dbReference type="InterPro" id="IPR050661">
    <property type="entry name" value="BglG_antiterminators"/>
</dbReference>
<gene>
    <name evidence="3" type="ORF">CSV91_09505</name>
</gene>
<proteinExistence type="predicted"/>
<feature type="domain" description="PRD" evidence="2">
    <location>
        <begin position="171"/>
        <end position="281"/>
    </location>
</feature>
<evidence type="ECO:0000313" key="3">
    <source>
        <dbReference type="EMBL" id="ATP54743.1"/>
    </source>
</evidence>
<keyword evidence="1" id="KW-0677">Repeat</keyword>
<dbReference type="PANTHER" id="PTHR30185:SF15">
    <property type="entry name" value="CRYPTIC BETA-GLUCOSIDE BGL OPERON ANTITERMINATOR"/>
    <property type="match status" value="1"/>
</dbReference>
<accession>A0A2D1TZF4</accession>
<dbReference type="Pfam" id="PF03123">
    <property type="entry name" value="CAT_RBD"/>
    <property type="match status" value="1"/>
</dbReference>
<dbReference type="GO" id="GO:0006355">
    <property type="term" value="P:regulation of DNA-templated transcription"/>
    <property type="evidence" value="ECO:0007669"/>
    <property type="project" value="InterPro"/>
</dbReference>
<organism evidence="3 4">
    <name type="scientific">Collinsella aerofaciens</name>
    <dbReference type="NCBI Taxonomy" id="74426"/>
    <lineage>
        <taxon>Bacteria</taxon>
        <taxon>Bacillati</taxon>
        <taxon>Actinomycetota</taxon>
        <taxon>Coriobacteriia</taxon>
        <taxon>Coriobacteriales</taxon>
        <taxon>Coriobacteriaceae</taxon>
        <taxon>Collinsella</taxon>
    </lineage>
</organism>
<dbReference type="PANTHER" id="PTHR30185">
    <property type="entry name" value="CRYPTIC BETA-GLUCOSIDE BGL OPERON ANTITERMINATOR"/>
    <property type="match status" value="1"/>
</dbReference>
<dbReference type="KEGG" id="caer:CSV91_09505"/>
<dbReference type="InterPro" id="IPR036650">
    <property type="entry name" value="CAT_RNA-bd_dom_sf"/>
</dbReference>
<dbReference type="Pfam" id="PF00874">
    <property type="entry name" value="PRD"/>
    <property type="match status" value="2"/>
</dbReference>
<evidence type="ECO:0000259" key="2">
    <source>
        <dbReference type="PROSITE" id="PS51372"/>
    </source>
</evidence>
<sequence length="281" mass="31429">MLILKKINNNVALAASDDGREVVVFGKGIGFHEMPYELADESLIQRKFYNVPESLQDMVGTLPDDVLLAASDIACFASQQLGCKLSGGLPFILADHLQFAVQRDDDQLSAPNPLEHEVAFIYPRELEIGQAALAIVQKHTGVKLGQNEATSIALHIVNAEVDGMGRAKDMDFIMKSTRVLDEVTHSVEKQLGCSLDTASYSYIRFLAHLRFLVRRLCKGKCTQTENSSLFMQAARDFPEAYQCAYAINRVFEKEFKQSCSDEELLYLMMHINRLRSASQTE</sequence>
<dbReference type="RefSeq" id="WP_099432680.1">
    <property type="nucleotide sequence ID" value="NZ_CP024160.1"/>
</dbReference>
<dbReference type="Gene3D" id="1.10.1790.10">
    <property type="entry name" value="PRD domain"/>
    <property type="match status" value="2"/>
</dbReference>
<protein>
    <submittedName>
        <fullName evidence="3">Antiterminator</fullName>
    </submittedName>
</protein>
<dbReference type="InterPro" id="IPR036634">
    <property type="entry name" value="PRD_sf"/>
</dbReference>
<dbReference type="Proteomes" id="UP000225608">
    <property type="component" value="Chromosome"/>
</dbReference>
<name>A0A2D1TZF4_9ACTN</name>
<dbReference type="PROSITE" id="PS51372">
    <property type="entry name" value="PRD_2"/>
    <property type="match status" value="2"/>
</dbReference>
<dbReference type="InterPro" id="IPR011608">
    <property type="entry name" value="PRD"/>
</dbReference>
<evidence type="ECO:0000313" key="4">
    <source>
        <dbReference type="Proteomes" id="UP000225608"/>
    </source>
</evidence>
<dbReference type="SMART" id="SM01061">
    <property type="entry name" value="CAT_RBD"/>
    <property type="match status" value="1"/>
</dbReference>
<dbReference type="SUPFAM" id="SSF50151">
    <property type="entry name" value="SacY-like RNA-binding domain"/>
    <property type="match status" value="1"/>
</dbReference>
<dbReference type="InterPro" id="IPR004341">
    <property type="entry name" value="CAT_RNA-bd_dom"/>
</dbReference>
<dbReference type="Gene3D" id="2.30.24.10">
    <property type="entry name" value="CAT RNA-binding domain"/>
    <property type="match status" value="1"/>
</dbReference>
<dbReference type="AlphaFoldDB" id="A0A2D1TZF4"/>
<evidence type="ECO:0000256" key="1">
    <source>
        <dbReference type="ARBA" id="ARBA00022737"/>
    </source>
</evidence>
<dbReference type="EMBL" id="CP024160">
    <property type="protein sequence ID" value="ATP54743.1"/>
    <property type="molecule type" value="Genomic_DNA"/>
</dbReference>
<reference evidence="3 4" key="1">
    <citation type="submission" date="2017-10" db="EMBL/GenBank/DDBJ databases">
        <title>Complete genome sequence of Collinsella aerofaciens isolated from the gut of a healthy adult Indian.</title>
        <authorList>
            <person name="Bag S."/>
            <person name="Ghosh T.S."/>
            <person name="Das B."/>
        </authorList>
    </citation>
    <scope>NUCLEOTIDE SEQUENCE [LARGE SCALE GENOMIC DNA]</scope>
    <source>
        <strain evidence="4">indica</strain>
    </source>
</reference>
<feature type="domain" description="PRD" evidence="2">
    <location>
        <begin position="61"/>
        <end position="166"/>
    </location>
</feature>
<dbReference type="GO" id="GO:0003723">
    <property type="term" value="F:RNA binding"/>
    <property type="evidence" value="ECO:0007669"/>
    <property type="project" value="InterPro"/>
</dbReference>